<dbReference type="RefSeq" id="WP_076559218.1">
    <property type="nucleotide sequence ID" value="NZ_FTOC01000006.1"/>
</dbReference>
<dbReference type="GO" id="GO:0003677">
    <property type="term" value="F:DNA binding"/>
    <property type="evidence" value="ECO:0007669"/>
    <property type="project" value="UniProtKB-UniRule"/>
</dbReference>
<dbReference type="Proteomes" id="UP000187608">
    <property type="component" value="Unassembled WGS sequence"/>
</dbReference>
<protein>
    <submittedName>
        <fullName evidence="4">Transcriptional regulator, TetR family</fullName>
    </submittedName>
</protein>
<dbReference type="InterPro" id="IPR009057">
    <property type="entry name" value="Homeodomain-like_sf"/>
</dbReference>
<keyword evidence="1 2" id="KW-0238">DNA-binding</keyword>
<dbReference type="Gene3D" id="1.10.10.60">
    <property type="entry name" value="Homeodomain-like"/>
    <property type="match status" value="1"/>
</dbReference>
<dbReference type="PROSITE" id="PS01081">
    <property type="entry name" value="HTH_TETR_1"/>
    <property type="match status" value="1"/>
</dbReference>
<reference evidence="5" key="1">
    <citation type="submission" date="2017-01" db="EMBL/GenBank/DDBJ databases">
        <authorList>
            <person name="Varghese N."/>
            <person name="Submissions S."/>
        </authorList>
    </citation>
    <scope>NUCLEOTIDE SEQUENCE [LARGE SCALE GENOMIC DNA]</scope>
    <source>
        <strain evidence="5">DSM 23127</strain>
    </source>
</reference>
<dbReference type="InterPro" id="IPR001647">
    <property type="entry name" value="HTH_TetR"/>
</dbReference>
<dbReference type="PROSITE" id="PS50977">
    <property type="entry name" value="HTH_TETR_2"/>
    <property type="match status" value="1"/>
</dbReference>
<dbReference type="GO" id="GO:0006355">
    <property type="term" value="P:regulation of DNA-templated transcription"/>
    <property type="evidence" value="ECO:0007669"/>
    <property type="project" value="UniProtKB-ARBA"/>
</dbReference>
<dbReference type="OrthoDB" id="9780939at2"/>
<dbReference type="SUPFAM" id="SSF46689">
    <property type="entry name" value="Homeodomain-like"/>
    <property type="match status" value="1"/>
</dbReference>
<sequence>MKKFETLEEEKKRRILEASLFEFAEEGYEKASTNNIVKEAGIGKGMLFYYFKNKKQLYHYLVEYSLRTIQEQYFSRIDTDEPDFIERMKKVTRLKWEVYLENLAVFQFSSTLFLSDMSGLPERLLSQYKKLQEDGFALLYKDIDLTLFRKDVSRDKLFHIIQYFLGGYEERLKNELKGQSVQAIDFEKYVKEFFEYLDVLKVTFYEEERT</sequence>
<dbReference type="PRINTS" id="PR00455">
    <property type="entry name" value="HTHTETR"/>
</dbReference>
<accession>A0A1N7JIV9</accession>
<name>A0A1N7JIV9_9BACI</name>
<evidence type="ECO:0000259" key="3">
    <source>
        <dbReference type="PROSITE" id="PS50977"/>
    </source>
</evidence>
<organism evidence="4 5">
    <name type="scientific">Salimicrobium flavidum</name>
    <dbReference type="NCBI Taxonomy" id="570947"/>
    <lineage>
        <taxon>Bacteria</taxon>
        <taxon>Bacillati</taxon>
        <taxon>Bacillota</taxon>
        <taxon>Bacilli</taxon>
        <taxon>Bacillales</taxon>
        <taxon>Bacillaceae</taxon>
        <taxon>Salimicrobium</taxon>
    </lineage>
</organism>
<evidence type="ECO:0000313" key="5">
    <source>
        <dbReference type="Proteomes" id="UP000187608"/>
    </source>
</evidence>
<dbReference type="EMBL" id="FTOC01000006">
    <property type="protein sequence ID" value="SIS49283.1"/>
    <property type="molecule type" value="Genomic_DNA"/>
</dbReference>
<dbReference type="PANTHER" id="PTHR30328:SF54">
    <property type="entry name" value="HTH-TYPE TRANSCRIPTIONAL REPRESSOR SCO4008"/>
    <property type="match status" value="1"/>
</dbReference>
<dbReference type="Pfam" id="PF00440">
    <property type="entry name" value="TetR_N"/>
    <property type="match status" value="1"/>
</dbReference>
<proteinExistence type="predicted"/>
<evidence type="ECO:0000256" key="1">
    <source>
        <dbReference type="ARBA" id="ARBA00023125"/>
    </source>
</evidence>
<keyword evidence="5" id="KW-1185">Reference proteome</keyword>
<dbReference type="InterPro" id="IPR036271">
    <property type="entry name" value="Tet_transcr_reg_TetR-rel_C_sf"/>
</dbReference>
<gene>
    <name evidence="4" type="ORF">SAMN05421687_106125</name>
</gene>
<feature type="domain" description="HTH tetR-type" evidence="3">
    <location>
        <begin position="9"/>
        <end position="69"/>
    </location>
</feature>
<dbReference type="InterPro" id="IPR023772">
    <property type="entry name" value="DNA-bd_HTH_TetR-type_CS"/>
</dbReference>
<dbReference type="InterPro" id="IPR050109">
    <property type="entry name" value="HTH-type_TetR-like_transc_reg"/>
</dbReference>
<dbReference type="Gene3D" id="1.10.357.10">
    <property type="entry name" value="Tetracycline Repressor, domain 2"/>
    <property type="match status" value="1"/>
</dbReference>
<evidence type="ECO:0000313" key="4">
    <source>
        <dbReference type="EMBL" id="SIS49283.1"/>
    </source>
</evidence>
<feature type="DNA-binding region" description="H-T-H motif" evidence="2">
    <location>
        <begin position="32"/>
        <end position="51"/>
    </location>
</feature>
<dbReference type="STRING" id="570947.SAMN05421687_106125"/>
<evidence type="ECO:0000256" key="2">
    <source>
        <dbReference type="PROSITE-ProRule" id="PRU00335"/>
    </source>
</evidence>
<dbReference type="AlphaFoldDB" id="A0A1N7JIV9"/>
<dbReference type="PANTHER" id="PTHR30328">
    <property type="entry name" value="TRANSCRIPTIONAL REPRESSOR"/>
    <property type="match status" value="1"/>
</dbReference>
<dbReference type="SUPFAM" id="SSF48498">
    <property type="entry name" value="Tetracyclin repressor-like, C-terminal domain"/>
    <property type="match status" value="1"/>
</dbReference>